<dbReference type="GO" id="GO:0005886">
    <property type="term" value="C:plasma membrane"/>
    <property type="evidence" value="ECO:0007669"/>
    <property type="project" value="UniProtKB-SubCell"/>
</dbReference>
<feature type="transmembrane region" description="Helical" evidence="11">
    <location>
        <begin position="82"/>
        <end position="100"/>
    </location>
</feature>
<evidence type="ECO:0000259" key="13">
    <source>
        <dbReference type="Pfam" id="PF04101"/>
    </source>
</evidence>
<comment type="pathway">
    <text evidence="10">Cell wall biogenesis; peptidoglycan biosynthesis.</text>
</comment>
<dbReference type="EMBL" id="MFGB01000005">
    <property type="protein sequence ID" value="OGF27896.1"/>
    <property type="molecule type" value="Genomic_DNA"/>
</dbReference>
<dbReference type="GO" id="GO:0008360">
    <property type="term" value="P:regulation of cell shape"/>
    <property type="evidence" value="ECO:0007669"/>
    <property type="project" value="UniProtKB-KW"/>
</dbReference>
<feature type="domain" description="Glycosyltransferase family 28 N-terminal" evidence="12">
    <location>
        <begin position="8"/>
        <end position="152"/>
    </location>
</feature>
<dbReference type="SUPFAM" id="SSF53756">
    <property type="entry name" value="UDP-Glycosyltransferase/glycogen phosphorylase"/>
    <property type="match status" value="1"/>
</dbReference>
<dbReference type="PANTHER" id="PTHR21015">
    <property type="entry name" value="UDP-N-ACETYLGLUCOSAMINE--N-ACETYLMURAMYL-(PENTAPEPTIDE) PYROPHOSPHORYL-UNDECAPRENOL N-ACETYLGLUCOSAMINE TRANSFERASE 1"/>
    <property type="match status" value="1"/>
</dbReference>
<comment type="caution">
    <text evidence="10">Lacks conserved residue(s) required for the propagation of feature annotation.</text>
</comment>
<name>A0A1F5SMY3_9BACT</name>
<evidence type="ECO:0000256" key="5">
    <source>
        <dbReference type="ARBA" id="ARBA00022960"/>
    </source>
</evidence>
<dbReference type="PANTHER" id="PTHR21015:SF22">
    <property type="entry name" value="GLYCOSYLTRANSFERASE"/>
    <property type="match status" value="1"/>
</dbReference>
<dbReference type="GO" id="GO:0009252">
    <property type="term" value="P:peptidoglycan biosynthetic process"/>
    <property type="evidence" value="ECO:0007669"/>
    <property type="project" value="UniProtKB-UniRule"/>
</dbReference>
<accession>A0A1F5SMY3</accession>
<gene>
    <name evidence="10" type="primary">murG</name>
    <name evidence="14" type="ORF">A2227_04750</name>
</gene>
<dbReference type="NCBIfam" id="TIGR01133">
    <property type="entry name" value="murG"/>
    <property type="match status" value="1"/>
</dbReference>
<dbReference type="HAMAP" id="MF_00033">
    <property type="entry name" value="MurG"/>
    <property type="match status" value="1"/>
</dbReference>
<keyword evidence="4 10" id="KW-0808">Transferase</keyword>
<dbReference type="InterPro" id="IPR006009">
    <property type="entry name" value="GlcNAc_MurG"/>
</dbReference>
<dbReference type="GO" id="GO:0050511">
    <property type="term" value="F:undecaprenyldiphospho-muramoylpentapeptide beta-N-acetylglucosaminyltransferase activity"/>
    <property type="evidence" value="ECO:0007669"/>
    <property type="project" value="UniProtKB-UniRule"/>
</dbReference>
<feature type="binding site" evidence="10">
    <location>
        <position position="303"/>
    </location>
    <ligand>
        <name>UDP-N-acetyl-alpha-D-glucosamine</name>
        <dbReference type="ChEBI" id="CHEBI:57705"/>
    </ligand>
</feature>
<dbReference type="Pfam" id="PF04101">
    <property type="entry name" value="Glyco_tran_28_C"/>
    <property type="match status" value="1"/>
</dbReference>
<dbReference type="AlphaFoldDB" id="A0A1F5SMY3"/>
<comment type="caution">
    <text evidence="14">The sequence shown here is derived from an EMBL/GenBank/DDBJ whole genome shotgun (WGS) entry which is preliminary data.</text>
</comment>
<keyword evidence="1 10" id="KW-1003">Cell membrane</keyword>
<keyword evidence="8 10" id="KW-0131">Cell cycle</keyword>
<dbReference type="STRING" id="1797994.A2227_04750"/>
<evidence type="ECO:0000256" key="11">
    <source>
        <dbReference type="SAM" id="Phobius"/>
    </source>
</evidence>
<evidence type="ECO:0000313" key="15">
    <source>
        <dbReference type="Proteomes" id="UP000178367"/>
    </source>
</evidence>
<dbReference type="GO" id="GO:0051991">
    <property type="term" value="F:UDP-N-acetyl-D-glucosamine:N-acetylmuramoyl-L-alanyl-D-glutamyl-meso-2,6-diaminopimelyl-D-alanyl-D-alanine-diphosphoundecaprenol 4-beta-N-acetylglucosaminlytransferase activity"/>
    <property type="evidence" value="ECO:0007669"/>
    <property type="project" value="RHEA"/>
</dbReference>
<evidence type="ECO:0000256" key="2">
    <source>
        <dbReference type="ARBA" id="ARBA00022618"/>
    </source>
</evidence>
<proteinExistence type="inferred from homology"/>
<keyword evidence="6 10" id="KW-0573">Peptidoglycan synthesis</keyword>
<evidence type="ECO:0000256" key="7">
    <source>
        <dbReference type="ARBA" id="ARBA00023136"/>
    </source>
</evidence>
<keyword evidence="5 10" id="KW-0133">Cell shape</keyword>
<comment type="catalytic activity">
    <reaction evidence="10">
        <text>di-trans,octa-cis-undecaprenyl diphospho-N-acetyl-alpha-D-muramoyl-L-alanyl-D-glutamyl-meso-2,6-diaminopimeloyl-D-alanyl-D-alanine + UDP-N-acetyl-alpha-D-glucosamine = di-trans,octa-cis-undecaprenyl diphospho-[N-acetyl-alpha-D-glucosaminyl-(1-&gt;4)]-N-acetyl-alpha-D-muramoyl-L-alanyl-D-glutamyl-meso-2,6-diaminopimeloyl-D-alanyl-D-alanine + UDP + H(+)</text>
        <dbReference type="Rhea" id="RHEA:31227"/>
        <dbReference type="ChEBI" id="CHEBI:15378"/>
        <dbReference type="ChEBI" id="CHEBI:57705"/>
        <dbReference type="ChEBI" id="CHEBI:58223"/>
        <dbReference type="ChEBI" id="CHEBI:61387"/>
        <dbReference type="ChEBI" id="CHEBI:61388"/>
        <dbReference type="EC" id="2.4.1.227"/>
    </reaction>
</comment>
<dbReference type="GO" id="GO:0005975">
    <property type="term" value="P:carbohydrate metabolic process"/>
    <property type="evidence" value="ECO:0007669"/>
    <property type="project" value="InterPro"/>
</dbReference>
<keyword evidence="9 10" id="KW-0961">Cell wall biogenesis/degradation</keyword>
<feature type="transmembrane region" description="Helical" evidence="11">
    <location>
        <begin position="106"/>
        <end position="125"/>
    </location>
</feature>
<dbReference type="UniPathway" id="UPA00219"/>
<evidence type="ECO:0000256" key="10">
    <source>
        <dbReference type="HAMAP-Rule" id="MF_00033"/>
    </source>
</evidence>
<evidence type="ECO:0000313" key="14">
    <source>
        <dbReference type="EMBL" id="OGF27896.1"/>
    </source>
</evidence>
<comment type="subcellular location">
    <subcellularLocation>
        <location evidence="10">Cell membrane</location>
        <topology evidence="10">Peripheral membrane protein</topology>
        <orientation evidence="10">Cytoplasmic side</orientation>
    </subcellularLocation>
</comment>
<dbReference type="Pfam" id="PF03033">
    <property type="entry name" value="Glyco_transf_28"/>
    <property type="match status" value="1"/>
</dbReference>
<evidence type="ECO:0000256" key="4">
    <source>
        <dbReference type="ARBA" id="ARBA00022679"/>
    </source>
</evidence>
<keyword evidence="7 10" id="KW-0472">Membrane</keyword>
<evidence type="ECO:0000256" key="8">
    <source>
        <dbReference type="ARBA" id="ARBA00023306"/>
    </source>
</evidence>
<organism evidence="14 15">
    <name type="scientific">Candidatus Falkowbacteria bacterium RIFOXYA2_FULL_47_19</name>
    <dbReference type="NCBI Taxonomy" id="1797994"/>
    <lineage>
        <taxon>Bacteria</taxon>
        <taxon>Candidatus Falkowiibacteriota</taxon>
    </lineage>
</organism>
<dbReference type="Gene3D" id="3.40.50.2000">
    <property type="entry name" value="Glycogen Phosphorylase B"/>
    <property type="match status" value="2"/>
</dbReference>
<keyword evidence="2 10" id="KW-0132">Cell division</keyword>
<dbReference type="InterPro" id="IPR007235">
    <property type="entry name" value="Glyco_trans_28_C"/>
</dbReference>
<dbReference type="GO" id="GO:0051301">
    <property type="term" value="P:cell division"/>
    <property type="evidence" value="ECO:0007669"/>
    <property type="project" value="UniProtKB-KW"/>
</dbReference>
<dbReference type="EC" id="2.4.1.227" evidence="10"/>
<protein>
    <recommendedName>
        <fullName evidence="10">UDP-N-acetylglucosamine--N-acetylmuramyl-(pentapeptide) pyrophosphoryl-undecaprenol N-acetylglucosamine transferase</fullName>
        <ecNumber evidence="10">2.4.1.227</ecNumber>
    </recommendedName>
    <alternativeName>
        <fullName evidence="10">Undecaprenyl-PP-MurNAc-pentapeptide-UDPGlcNAc GlcNAc transferase</fullName>
    </alternativeName>
</protein>
<evidence type="ECO:0000256" key="1">
    <source>
        <dbReference type="ARBA" id="ARBA00022475"/>
    </source>
</evidence>
<comment type="similarity">
    <text evidence="10">Belongs to the glycosyltransferase 28 family. MurG subfamily.</text>
</comment>
<sequence length="374" mass="41739">MPNRKRRIIFSGGGTGGSVTPLLAIAEELREREIGGNAASSYEFLWLGTKKGPEKTMVEPVGIEFRAIASGKLRRYFSWKNFIDPFFVGWGFLQSLFILARWRPDLIIAAGGFVCAPVVWATYFLRIPVIIHQQDARPGMANKLMAPFARVVTVTLETSLEDYGKKAVWIGNPVRREIIRSKYGVHDTAKKFTLSEDLPVILVLGGGTGAAAINRLVEANIEKLIAFAQVIHLTGPGKSQVLWKVDERFARHYRRFEFLSVERMAMAYAVADIVVSRCGMGVLTELSYLGKASILIPMPDSHQEDNARVFAEKEAAIALDQNGLTGEILLANIRKLLLYADQRDRLRNNIRQVIKRGANEKMVEIIEGILVDNP</sequence>
<evidence type="ECO:0000259" key="12">
    <source>
        <dbReference type="Pfam" id="PF03033"/>
    </source>
</evidence>
<keyword evidence="11" id="KW-0812">Transmembrane</keyword>
<dbReference type="CDD" id="cd03785">
    <property type="entry name" value="GT28_MurG"/>
    <property type="match status" value="1"/>
</dbReference>
<dbReference type="GO" id="GO:0071555">
    <property type="term" value="P:cell wall organization"/>
    <property type="evidence" value="ECO:0007669"/>
    <property type="project" value="UniProtKB-KW"/>
</dbReference>
<feature type="binding site" evidence="10">
    <location>
        <begin position="15"/>
        <end position="17"/>
    </location>
    <ligand>
        <name>UDP-N-acetyl-alpha-D-glucosamine</name>
        <dbReference type="ChEBI" id="CHEBI:57705"/>
    </ligand>
</feature>
<reference evidence="14 15" key="1">
    <citation type="journal article" date="2016" name="Nat. Commun.">
        <title>Thousands of microbial genomes shed light on interconnected biogeochemical processes in an aquifer system.</title>
        <authorList>
            <person name="Anantharaman K."/>
            <person name="Brown C.T."/>
            <person name="Hug L.A."/>
            <person name="Sharon I."/>
            <person name="Castelle C.J."/>
            <person name="Probst A.J."/>
            <person name="Thomas B.C."/>
            <person name="Singh A."/>
            <person name="Wilkins M.J."/>
            <person name="Karaoz U."/>
            <person name="Brodie E.L."/>
            <person name="Williams K.H."/>
            <person name="Hubbard S.S."/>
            <person name="Banfield J.F."/>
        </authorList>
    </citation>
    <scope>NUCLEOTIDE SEQUENCE [LARGE SCALE GENOMIC DNA]</scope>
</reference>
<evidence type="ECO:0000256" key="3">
    <source>
        <dbReference type="ARBA" id="ARBA00022676"/>
    </source>
</evidence>
<comment type="function">
    <text evidence="10">Cell wall formation. Catalyzes the transfer of a GlcNAc subunit on undecaprenyl-pyrophosphoryl-MurNAc-pentapeptide (lipid intermediate I) to form undecaprenyl-pyrophosphoryl-MurNAc-(pentapeptide)GlcNAc (lipid intermediate II).</text>
</comment>
<evidence type="ECO:0000256" key="6">
    <source>
        <dbReference type="ARBA" id="ARBA00022984"/>
    </source>
</evidence>
<dbReference type="Proteomes" id="UP000178367">
    <property type="component" value="Unassembled WGS sequence"/>
</dbReference>
<dbReference type="InterPro" id="IPR004276">
    <property type="entry name" value="GlycoTrans_28_N"/>
</dbReference>
<evidence type="ECO:0000256" key="9">
    <source>
        <dbReference type="ARBA" id="ARBA00023316"/>
    </source>
</evidence>
<feature type="binding site" evidence="10">
    <location>
        <position position="175"/>
    </location>
    <ligand>
        <name>UDP-N-acetyl-alpha-D-glucosamine</name>
        <dbReference type="ChEBI" id="CHEBI:57705"/>
    </ligand>
</feature>
<keyword evidence="3 10" id="KW-0328">Glycosyltransferase</keyword>
<feature type="domain" description="Glycosyl transferase family 28 C-terminal" evidence="13">
    <location>
        <begin position="200"/>
        <end position="342"/>
    </location>
</feature>
<keyword evidence="11" id="KW-1133">Transmembrane helix</keyword>